<dbReference type="GO" id="GO:0015833">
    <property type="term" value="P:peptide transport"/>
    <property type="evidence" value="ECO:0007669"/>
    <property type="project" value="InterPro"/>
</dbReference>
<dbReference type="AlphaFoldDB" id="A0A7C4NP03"/>
<evidence type="ECO:0000256" key="1">
    <source>
        <dbReference type="ARBA" id="ARBA00004202"/>
    </source>
</evidence>
<dbReference type="SMART" id="SM00382">
    <property type="entry name" value="AAA"/>
    <property type="match status" value="1"/>
</dbReference>
<keyword evidence="8" id="KW-0472">Membrane</keyword>
<keyword evidence="7" id="KW-1278">Translocase</keyword>
<keyword evidence="2" id="KW-0813">Transport</keyword>
<protein>
    <submittedName>
        <fullName evidence="11">ABC transporter ATP-binding protein</fullName>
    </submittedName>
</protein>
<dbReference type="InterPro" id="IPR003593">
    <property type="entry name" value="AAA+_ATPase"/>
</dbReference>
<dbReference type="InterPro" id="IPR027417">
    <property type="entry name" value="P-loop_NTPase"/>
</dbReference>
<evidence type="ECO:0000256" key="5">
    <source>
        <dbReference type="ARBA" id="ARBA00022741"/>
    </source>
</evidence>
<dbReference type="Pfam" id="PF00005">
    <property type="entry name" value="ABC_tran"/>
    <property type="match status" value="1"/>
</dbReference>
<dbReference type="GO" id="GO:0005524">
    <property type="term" value="F:ATP binding"/>
    <property type="evidence" value="ECO:0007669"/>
    <property type="project" value="UniProtKB-KW"/>
</dbReference>
<evidence type="ECO:0000256" key="6">
    <source>
        <dbReference type="ARBA" id="ARBA00022840"/>
    </source>
</evidence>
<dbReference type="CDD" id="cd03257">
    <property type="entry name" value="ABC_NikE_OppD_transporters"/>
    <property type="match status" value="1"/>
</dbReference>
<comment type="subcellular location">
    <subcellularLocation>
        <location evidence="1">Cell membrane</location>
        <topology evidence="1">Peripheral membrane protein</topology>
    </subcellularLocation>
</comment>
<evidence type="ECO:0000256" key="3">
    <source>
        <dbReference type="ARBA" id="ARBA00022475"/>
    </source>
</evidence>
<evidence type="ECO:0000256" key="8">
    <source>
        <dbReference type="ARBA" id="ARBA00023136"/>
    </source>
</evidence>
<proteinExistence type="predicted"/>
<dbReference type="Gene3D" id="3.40.50.300">
    <property type="entry name" value="P-loop containing nucleotide triphosphate hydrolases"/>
    <property type="match status" value="1"/>
</dbReference>
<dbReference type="InterPro" id="IPR050388">
    <property type="entry name" value="ABC_Ni/Peptide_Import"/>
</dbReference>
<comment type="caution">
    <text evidence="11">The sequence shown here is derived from an EMBL/GenBank/DDBJ whole genome shotgun (WGS) entry which is preliminary data.</text>
</comment>
<evidence type="ECO:0000313" key="11">
    <source>
        <dbReference type="EMBL" id="HGQ64431.1"/>
    </source>
</evidence>
<dbReference type="EMBL" id="DTBD01000032">
    <property type="protein sequence ID" value="HGQ64431.1"/>
    <property type="molecule type" value="Genomic_DNA"/>
</dbReference>
<accession>A0A7C4NP03</accession>
<evidence type="ECO:0000259" key="9">
    <source>
        <dbReference type="PROSITE" id="PS50893"/>
    </source>
</evidence>
<sequence>MVAMVLVVEGKKLCVGYESEETALWVVENLDIGVEQGITYCLMGESGCGKSTIGNAIAGLLPPYAKTGGELIILGKKVIDNNNRMFNGIRGKIVVKIPQDPSSALNPFMTIGGQLSLAIRNHFPNLTDKEVKEKTLELLSEVRLDKEVYDLYPHQLSGGMKQRAAISLALVPEPKIVVADEPTSALDAYLRFTISSLLKRLQKEWELTMIFITHDISIAKHACDIVSVIYAGRIVELGKAEDIFNTPKHPYLELLLRATPHRLSREKLVDIPGIPPPPGRYPLGCKFHPRCPYVFDRCKYEEPSLSKVNNRMVRCWRYNE</sequence>
<dbReference type="PROSITE" id="PS50893">
    <property type="entry name" value="ABC_TRANSPORTER_2"/>
    <property type="match status" value="1"/>
</dbReference>
<evidence type="ECO:0000313" key="10">
    <source>
        <dbReference type="EMBL" id="HGQ35679.1"/>
    </source>
</evidence>
<name>A0A7C4NP03_9CREN</name>
<feature type="domain" description="ABC transporter" evidence="9">
    <location>
        <begin position="8"/>
        <end position="256"/>
    </location>
</feature>
<dbReference type="GO" id="GO:0016887">
    <property type="term" value="F:ATP hydrolysis activity"/>
    <property type="evidence" value="ECO:0007669"/>
    <property type="project" value="InterPro"/>
</dbReference>
<reference evidence="11" key="1">
    <citation type="journal article" date="2020" name="mSystems">
        <title>Genome- and Community-Level Interaction Insights into Carbon Utilization and Element Cycling Functions of Hydrothermarchaeota in Hydrothermal Sediment.</title>
        <authorList>
            <person name="Zhou Z."/>
            <person name="Liu Y."/>
            <person name="Xu W."/>
            <person name="Pan J."/>
            <person name="Luo Z.H."/>
            <person name="Li M."/>
        </authorList>
    </citation>
    <scope>NUCLEOTIDE SEQUENCE [LARGE SCALE GENOMIC DNA]</scope>
    <source>
        <strain evidence="11">SpSt-637</strain>
        <strain evidence="10">SpSt-667</strain>
    </source>
</reference>
<keyword evidence="6 11" id="KW-0067">ATP-binding</keyword>
<dbReference type="EMBL" id="DTCK01000016">
    <property type="protein sequence ID" value="HGQ35679.1"/>
    <property type="molecule type" value="Genomic_DNA"/>
</dbReference>
<keyword evidence="5" id="KW-0547">Nucleotide-binding</keyword>
<dbReference type="InterPro" id="IPR017871">
    <property type="entry name" value="ABC_transporter-like_CS"/>
</dbReference>
<evidence type="ECO:0000256" key="2">
    <source>
        <dbReference type="ARBA" id="ARBA00022448"/>
    </source>
</evidence>
<dbReference type="NCBIfam" id="TIGR01727">
    <property type="entry name" value="oligo_HPY"/>
    <property type="match status" value="1"/>
</dbReference>
<gene>
    <name evidence="11" type="ORF">ENU08_04220</name>
    <name evidence="10" type="ORF">ENU41_03260</name>
</gene>
<dbReference type="Pfam" id="PF08352">
    <property type="entry name" value="oligo_HPY"/>
    <property type="match status" value="1"/>
</dbReference>
<dbReference type="PANTHER" id="PTHR43297:SF14">
    <property type="entry name" value="ATPASE AAA-TYPE CORE DOMAIN-CONTAINING PROTEIN"/>
    <property type="match status" value="1"/>
</dbReference>
<dbReference type="InterPro" id="IPR013563">
    <property type="entry name" value="Oligopep_ABC_C"/>
</dbReference>
<keyword evidence="3" id="KW-1003">Cell membrane</keyword>
<dbReference type="PANTHER" id="PTHR43297">
    <property type="entry name" value="OLIGOPEPTIDE TRANSPORT ATP-BINDING PROTEIN APPD"/>
    <property type="match status" value="1"/>
</dbReference>
<dbReference type="InterPro" id="IPR003439">
    <property type="entry name" value="ABC_transporter-like_ATP-bd"/>
</dbReference>
<keyword evidence="4" id="KW-0997">Cell inner membrane</keyword>
<dbReference type="SUPFAM" id="SSF52540">
    <property type="entry name" value="P-loop containing nucleoside triphosphate hydrolases"/>
    <property type="match status" value="1"/>
</dbReference>
<organism evidence="11">
    <name type="scientific">Ignisphaera aggregans</name>
    <dbReference type="NCBI Taxonomy" id="334771"/>
    <lineage>
        <taxon>Archaea</taxon>
        <taxon>Thermoproteota</taxon>
        <taxon>Thermoprotei</taxon>
        <taxon>Desulfurococcales</taxon>
        <taxon>Desulfurococcaceae</taxon>
        <taxon>Ignisphaera</taxon>
    </lineage>
</organism>
<evidence type="ECO:0000256" key="4">
    <source>
        <dbReference type="ARBA" id="ARBA00022519"/>
    </source>
</evidence>
<dbReference type="PROSITE" id="PS00211">
    <property type="entry name" value="ABC_TRANSPORTER_1"/>
    <property type="match status" value="1"/>
</dbReference>
<dbReference type="GO" id="GO:0005886">
    <property type="term" value="C:plasma membrane"/>
    <property type="evidence" value="ECO:0007669"/>
    <property type="project" value="UniProtKB-SubCell"/>
</dbReference>
<evidence type="ECO:0000256" key="7">
    <source>
        <dbReference type="ARBA" id="ARBA00022967"/>
    </source>
</evidence>